<name>A0ACB8BM31_9AGAM</name>
<dbReference type="EMBL" id="MU266375">
    <property type="protein sequence ID" value="KAH7926920.1"/>
    <property type="molecule type" value="Genomic_DNA"/>
</dbReference>
<organism evidence="1 2">
    <name type="scientific">Leucogyrophana mollusca</name>
    <dbReference type="NCBI Taxonomy" id="85980"/>
    <lineage>
        <taxon>Eukaryota</taxon>
        <taxon>Fungi</taxon>
        <taxon>Dikarya</taxon>
        <taxon>Basidiomycota</taxon>
        <taxon>Agaricomycotina</taxon>
        <taxon>Agaricomycetes</taxon>
        <taxon>Agaricomycetidae</taxon>
        <taxon>Boletales</taxon>
        <taxon>Boletales incertae sedis</taxon>
        <taxon>Leucogyrophana</taxon>
    </lineage>
</organism>
<comment type="caution">
    <text evidence="1">The sequence shown here is derived from an EMBL/GenBank/DDBJ whole genome shotgun (WGS) entry which is preliminary data.</text>
</comment>
<accession>A0ACB8BM31</accession>
<gene>
    <name evidence="1" type="ORF">BV22DRAFT_1194012</name>
</gene>
<evidence type="ECO:0000313" key="2">
    <source>
        <dbReference type="Proteomes" id="UP000790709"/>
    </source>
</evidence>
<sequence>MAAFDLILGPILMGSMMNVLLFGIMIMQCYVYFERYKSDKLWVRCVVWLLLVLDALSSSFAMEMTYNYLVTNFTNVDAIAYTNLGITPYPVLTGITAFVVQCFFAWRIRVLTGNTLLAIVIALLSSVQLLASIGTMIGGIIVQQFAELDRVKQVSLLWLLGSVVTDAIITVALVWFLRNSRTGFAPTDNLTGKIIRLTVQTGLLTTTCALGVVIAYLVSTNTTMHLAFGLPLSKLYTNSLMSSLNARKAWNPTGYTTGTANTTRSQQDHTYPPSYGQTSIGGISGRVHSEEPGFDGHEFELTKTDVSSTGTTASKTPFLV</sequence>
<proteinExistence type="predicted"/>
<dbReference type="Proteomes" id="UP000790709">
    <property type="component" value="Unassembled WGS sequence"/>
</dbReference>
<evidence type="ECO:0000313" key="1">
    <source>
        <dbReference type="EMBL" id="KAH7926920.1"/>
    </source>
</evidence>
<protein>
    <submittedName>
        <fullName evidence="1">Uncharacterized protein</fullName>
    </submittedName>
</protein>
<keyword evidence="2" id="KW-1185">Reference proteome</keyword>
<reference evidence="1" key="1">
    <citation type="journal article" date="2021" name="New Phytol.">
        <title>Evolutionary innovations through gain and loss of genes in the ectomycorrhizal Boletales.</title>
        <authorList>
            <person name="Wu G."/>
            <person name="Miyauchi S."/>
            <person name="Morin E."/>
            <person name="Kuo A."/>
            <person name="Drula E."/>
            <person name="Varga T."/>
            <person name="Kohler A."/>
            <person name="Feng B."/>
            <person name="Cao Y."/>
            <person name="Lipzen A."/>
            <person name="Daum C."/>
            <person name="Hundley H."/>
            <person name="Pangilinan J."/>
            <person name="Johnson J."/>
            <person name="Barry K."/>
            <person name="LaButti K."/>
            <person name="Ng V."/>
            <person name="Ahrendt S."/>
            <person name="Min B."/>
            <person name="Choi I.G."/>
            <person name="Park H."/>
            <person name="Plett J.M."/>
            <person name="Magnuson J."/>
            <person name="Spatafora J.W."/>
            <person name="Nagy L.G."/>
            <person name="Henrissat B."/>
            <person name="Grigoriev I.V."/>
            <person name="Yang Z.L."/>
            <person name="Xu J."/>
            <person name="Martin F.M."/>
        </authorList>
    </citation>
    <scope>NUCLEOTIDE SEQUENCE</scope>
    <source>
        <strain evidence="1">KUC20120723A-06</strain>
    </source>
</reference>